<organism evidence="1 2">
    <name type="scientific">Trueperella pyogenes</name>
    <dbReference type="NCBI Taxonomy" id="1661"/>
    <lineage>
        <taxon>Bacteria</taxon>
        <taxon>Bacillati</taxon>
        <taxon>Actinomycetota</taxon>
        <taxon>Actinomycetes</taxon>
        <taxon>Actinomycetales</taxon>
        <taxon>Actinomycetaceae</taxon>
        <taxon>Trueperella</taxon>
    </lineage>
</organism>
<gene>
    <name evidence="1" type="ORF">EBQ10_00870</name>
</gene>
<evidence type="ECO:0000313" key="2">
    <source>
        <dbReference type="Proteomes" id="UP000275951"/>
    </source>
</evidence>
<dbReference type="EMBL" id="CP033905">
    <property type="protein sequence ID" value="AZR05990.1"/>
    <property type="molecule type" value="Genomic_DNA"/>
</dbReference>
<dbReference type="STRING" id="1661.CQ11_00975"/>
<reference evidence="1 2" key="1">
    <citation type="submission" date="2018-11" db="EMBL/GenBank/DDBJ databases">
        <title>Multidrug-resistant genes are associated with an 42-kb island TGI1 carrying a complex class 1 integron in a Trueperella pyogenes.</title>
        <authorList>
            <person name="Dong W."/>
        </authorList>
    </citation>
    <scope>NUCLEOTIDE SEQUENCE [LARGE SCALE GENOMIC DNA]</scope>
    <source>
        <strain evidence="1 2">TP4</strain>
    </source>
</reference>
<accession>A0A0M4JYN9</accession>
<name>A0A0M4JYN9_9ACTO</name>
<dbReference type="AlphaFoldDB" id="A0A0M4JYN9"/>
<protein>
    <submittedName>
        <fullName evidence="1">Uncharacterized protein</fullName>
    </submittedName>
</protein>
<evidence type="ECO:0000313" key="1">
    <source>
        <dbReference type="EMBL" id="AZR05990.1"/>
    </source>
</evidence>
<sequence length="83" mass="9393">MSRRQELVGTIRSITYPGATLRPRVTMQLETDKGFLVLYFMSRTNIECLDIGSKVRVSGAVTRHRGVPTMFNPTFTVLEDDDV</sequence>
<proteinExistence type="predicted"/>
<dbReference type="Proteomes" id="UP000275951">
    <property type="component" value="Chromosome"/>
</dbReference>